<name>B4SCT7_PELPB</name>
<evidence type="ECO:0000313" key="2">
    <source>
        <dbReference type="Proteomes" id="UP000002724"/>
    </source>
</evidence>
<dbReference type="OrthoDB" id="9765957at2"/>
<keyword evidence="2" id="KW-1185">Reference proteome</keyword>
<dbReference type="HOGENOM" id="CLU_164008_0_0_10"/>
<dbReference type="eggNOG" id="COG1262">
    <property type="taxonomic scope" value="Bacteria"/>
</dbReference>
<dbReference type="EMBL" id="CP001110">
    <property type="protein sequence ID" value="ACF42771.1"/>
    <property type="molecule type" value="Genomic_DNA"/>
</dbReference>
<proteinExistence type="predicted"/>
<dbReference type="Proteomes" id="UP000002724">
    <property type="component" value="Chromosome"/>
</dbReference>
<dbReference type="AlphaFoldDB" id="B4SCT7"/>
<sequence length="112" mass="11843">MKICGNDDSCRLVKALLLTSVGTVSLAVCSSGAPQKIGDEYGGGIIAAIFNPGDPGYSDMAEQFMIASKTDVSESEILSSNLAASDKMEQYGYYDRLLQSEEVLRHVAASGN</sequence>
<organism evidence="1 2">
    <name type="scientific">Pelodictyon phaeoclathratiforme (strain DSM 5477 / BU-1)</name>
    <dbReference type="NCBI Taxonomy" id="324925"/>
    <lineage>
        <taxon>Bacteria</taxon>
        <taxon>Pseudomonadati</taxon>
        <taxon>Chlorobiota</taxon>
        <taxon>Chlorobiia</taxon>
        <taxon>Chlorobiales</taxon>
        <taxon>Chlorobiaceae</taxon>
        <taxon>Chlorobium/Pelodictyon group</taxon>
        <taxon>Pelodictyon</taxon>
    </lineage>
</organism>
<gene>
    <name evidence="1" type="ordered locus">Ppha_0445</name>
</gene>
<accession>B4SCT7</accession>
<dbReference type="RefSeq" id="WP_012507266.1">
    <property type="nucleotide sequence ID" value="NC_011060.1"/>
</dbReference>
<protein>
    <submittedName>
        <fullName evidence="1">Uncharacterized protein</fullName>
    </submittedName>
</protein>
<dbReference type="KEGG" id="pph:Ppha_0445"/>
<evidence type="ECO:0000313" key="1">
    <source>
        <dbReference type="EMBL" id="ACF42771.1"/>
    </source>
</evidence>
<reference evidence="1 2" key="1">
    <citation type="submission" date="2008-06" db="EMBL/GenBank/DDBJ databases">
        <title>Complete sequence of Pelodictyon phaeoclathratiforme BU-1.</title>
        <authorList>
            <consortium name="US DOE Joint Genome Institute"/>
            <person name="Lucas S."/>
            <person name="Copeland A."/>
            <person name="Lapidus A."/>
            <person name="Glavina del Rio T."/>
            <person name="Dalin E."/>
            <person name="Tice H."/>
            <person name="Bruce D."/>
            <person name="Goodwin L."/>
            <person name="Pitluck S."/>
            <person name="Schmutz J."/>
            <person name="Larimer F."/>
            <person name="Land M."/>
            <person name="Hauser L."/>
            <person name="Kyrpides N."/>
            <person name="Mikhailova N."/>
            <person name="Liu Z."/>
            <person name="Li T."/>
            <person name="Zhao F."/>
            <person name="Overmann J."/>
            <person name="Bryant D.A."/>
            <person name="Richardson P."/>
        </authorList>
    </citation>
    <scope>NUCLEOTIDE SEQUENCE [LARGE SCALE GENOMIC DNA]</scope>
    <source>
        <strain evidence="2">DSM 5477 / BU-1</strain>
    </source>
</reference>